<dbReference type="EMBL" id="SORI01000007">
    <property type="protein sequence ID" value="TDY60872.1"/>
    <property type="molecule type" value="Genomic_DNA"/>
</dbReference>
<proteinExistence type="predicted"/>
<dbReference type="PANTHER" id="PTHR15629:SF2">
    <property type="entry name" value="SH3 DOMAIN-CONTAINING YSC84-LIKE PROTEIN 1"/>
    <property type="match status" value="1"/>
</dbReference>
<dbReference type="GO" id="GO:0035091">
    <property type="term" value="F:phosphatidylinositol binding"/>
    <property type="evidence" value="ECO:0007669"/>
    <property type="project" value="TreeGrafter"/>
</dbReference>
<organism evidence="3 4">
    <name type="scientific">Aminivibrio pyruvatiphilus</name>
    <dbReference type="NCBI Taxonomy" id="1005740"/>
    <lineage>
        <taxon>Bacteria</taxon>
        <taxon>Thermotogati</taxon>
        <taxon>Synergistota</taxon>
        <taxon>Synergistia</taxon>
        <taxon>Synergistales</taxon>
        <taxon>Aminobacteriaceae</taxon>
        <taxon>Aminivibrio</taxon>
    </lineage>
</organism>
<evidence type="ECO:0000256" key="1">
    <source>
        <dbReference type="SAM" id="SignalP"/>
    </source>
</evidence>
<keyword evidence="1" id="KW-0732">Signal</keyword>
<evidence type="ECO:0000313" key="3">
    <source>
        <dbReference type="EMBL" id="TDY60872.1"/>
    </source>
</evidence>
<keyword evidence="4" id="KW-1185">Reference proteome</keyword>
<dbReference type="PROSITE" id="PS51257">
    <property type="entry name" value="PROKAR_LIPOPROTEIN"/>
    <property type="match status" value="1"/>
</dbReference>
<comment type="caution">
    <text evidence="3">The sequence shown here is derived from an EMBL/GenBank/DDBJ whole genome shotgun (WGS) entry which is preliminary data.</text>
</comment>
<evidence type="ECO:0000313" key="4">
    <source>
        <dbReference type="Proteomes" id="UP000295066"/>
    </source>
</evidence>
<dbReference type="Pfam" id="PF04366">
    <property type="entry name" value="Ysc84"/>
    <property type="match status" value="1"/>
</dbReference>
<dbReference type="InterPro" id="IPR007461">
    <property type="entry name" value="Ysc84_actin-binding"/>
</dbReference>
<sequence length="233" mass="24549">MKRNTRMFLAAVFSFALISCAGSAGRAFAAAPKGLIQDSVTILREMSAQEDAGTMGDLLHHARGVAIFPSVLKAAFVFGAQYGEGLVLRRDPDTGKWFGPSFASVTGVSYGLQIGAQSISLVLVITNDPGFKGFMENNVTLGGDIAVAAGPVGRRGELGTDYKFDASIYSYSMTKGLFAGISLKGAAVGVSDQTNEAYWGKPITAEEALNRPASSADMQPLIAELNKLIREAK</sequence>
<evidence type="ECO:0000259" key="2">
    <source>
        <dbReference type="Pfam" id="PF04366"/>
    </source>
</evidence>
<dbReference type="InterPro" id="IPR051702">
    <property type="entry name" value="SH3_domain_YSC84-like"/>
</dbReference>
<dbReference type="CDD" id="cd11524">
    <property type="entry name" value="SYLF"/>
    <property type="match status" value="1"/>
</dbReference>
<feature type="chain" id="PRO_5020444276" evidence="1">
    <location>
        <begin position="30"/>
        <end position="233"/>
    </location>
</feature>
<dbReference type="Proteomes" id="UP000295066">
    <property type="component" value="Unassembled WGS sequence"/>
</dbReference>
<name>A0A4R8M9J3_9BACT</name>
<dbReference type="AlphaFoldDB" id="A0A4R8M9J3"/>
<gene>
    <name evidence="3" type="ORF">C8D99_10779</name>
</gene>
<feature type="domain" description="Ysc84 actin-binding" evidence="2">
    <location>
        <begin position="106"/>
        <end position="227"/>
    </location>
</feature>
<protein>
    <submittedName>
        <fullName evidence="3">Lipid-binding SYLF domain-containing protein</fullName>
    </submittedName>
</protein>
<dbReference type="PANTHER" id="PTHR15629">
    <property type="entry name" value="SH3YL1 PROTEIN"/>
    <property type="match status" value="1"/>
</dbReference>
<feature type="signal peptide" evidence="1">
    <location>
        <begin position="1"/>
        <end position="29"/>
    </location>
</feature>
<reference evidence="3 4" key="1">
    <citation type="submission" date="2019-03" db="EMBL/GenBank/DDBJ databases">
        <title>Genomic Encyclopedia of Type Strains, Phase IV (KMG-IV): sequencing the most valuable type-strain genomes for metagenomic binning, comparative biology and taxonomic classification.</title>
        <authorList>
            <person name="Goeker M."/>
        </authorList>
    </citation>
    <scope>NUCLEOTIDE SEQUENCE [LARGE SCALE GENOMIC DNA]</scope>
    <source>
        <strain evidence="3 4">DSM 25964</strain>
    </source>
</reference>
<accession>A0A4R8M9J3</accession>